<dbReference type="Gene3D" id="3.50.50.60">
    <property type="entry name" value="FAD/NAD(P)-binding domain"/>
    <property type="match status" value="2"/>
</dbReference>
<evidence type="ECO:0000313" key="8">
    <source>
        <dbReference type="Proteomes" id="UP000651010"/>
    </source>
</evidence>
<feature type="domain" description="Glucose-methanol-choline oxidoreductase C-terminal" evidence="6">
    <location>
        <begin position="413"/>
        <end position="539"/>
    </location>
</feature>
<dbReference type="Pfam" id="PF05199">
    <property type="entry name" value="GMC_oxred_C"/>
    <property type="match status" value="1"/>
</dbReference>
<comment type="caution">
    <text evidence="7">The sequence shown here is derived from an EMBL/GenBank/DDBJ whole genome shotgun (WGS) entry which is preliminary data.</text>
</comment>
<organism evidence="7 8">
    <name type="scientific">Dyella acidiphila</name>
    <dbReference type="NCBI Taxonomy" id="2775866"/>
    <lineage>
        <taxon>Bacteria</taxon>
        <taxon>Pseudomonadati</taxon>
        <taxon>Pseudomonadota</taxon>
        <taxon>Gammaproteobacteria</taxon>
        <taxon>Lysobacterales</taxon>
        <taxon>Rhodanobacteraceae</taxon>
        <taxon>Dyella</taxon>
    </lineage>
</organism>
<proteinExistence type="inferred from homology"/>
<comment type="similarity">
    <text evidence="2">Belongs to the GMC oxidoreductase family.</text>
</comment>
<evidence type="ECO:0000256" key="4">
    <source>
        <dbReference type="ARBA" id="ARBA00022827"/>
    </source>
</evidence>
<keyword evidence="4" id="KW-0274">FAD</keyword>
<evidence type="ECO:0000256" key="3">
    <source>
        <dbReference type="ARBA" id="ARBA00022630"/>
    </source>
</evidence>
<dbReference type="InterPro" id="IPR007867">
    <property type="entry name" value="GMC_OxRtase_C"/>
</dbReference>
<name>A0ABR9GD45_9GAMM</name>
<sequence length="559" mass="60444">MIIDYLDGSAAPAIDADLCIIGAGAAGIAIARHFIGTSITVCLIEGGGATGEEQSQALYEGLSIGTLPFDAGTSRMRVFGGSCNLWGGGCIPFGRHDLVARDWVPHSGWPIGYDELKPYYERAREYCQIDAHDFADGSFLAPLAHDPIAFDADKLINQVFARSPILFGKAYREQLDKAPNITVLLHANLLELCASANADTISHARIGTIDGRTGMVRAERYVLACGGIENARMLLLSNALMPTGLGNRHDLVGRYFMDHPCGSMGAIVTAAPERLTRPYDRNLGKGLAPAFPEIGLSQAFQKAQRILNGRVHPFAVEGPVPQGIRSLRDLRAALRPTEQDENALLEARLCAALRNAPATDDDMRERNANIAMLALRVGLGSPDIARAALQKLRRRPTVRSNRVELIGYFEQAPNPDSRITLAHERDPLGLPKVCADWRITALDRHTYRMAASVFGAELARVSGGSYQPAAWLSDDDNATAQVHTTAHHLGTTRMADDPRQGVVDRQCRVHGIDNLHIAGSSVFPTGGWAFPTFTVVALALRLADRLSAQIRTAALSEAI</sequence>
<dbReference type="InterPro" id="IPR051473">
    <property type="entry name" value="P2Ox-like"/>
</dbReference>
<evidence type="ECO:0000256" key="2">
    <source>
        <dbReference type="ARBA" id="ARBA00010790"/>
    </source>
</evidence>
<dbReference type="Proteomes" id="UP000651010">
    <property type="component" value="Unassembled WGS sequence"/>
</dbReference>
<gene>
    <name evidence="7" type="ORF">IGX34_16340</name>
</gene>
<reference evidence="7 8" key="1">
    <citation type="submission" date="2020-09" db="EMBL/GenBank/DDBJ databases">
        <title>Dyella sp. 7MK23 isolated from forest soil.</title>
        <authorList>
            <person name="Fu J."/>
        </authorList>
    </citation>
    <scope>NUCLEOTIDE SEQUENCE [LARGE SCALE GENOMIC DNA]</scope>
    <source>
        <strain evidence="7 8">7MK23</strain>
    </source>
</reference>
<evidence type="ECO:0000256" key="1">
    <source>
        <dbReference type="ARBA" id="ARBA00001974"/>
    </source>
</evidence>
<evidence type="ECO:0000256" key="5">
    <source>
        <dbReference type="ARBA" id="ARBA00023002"/>
    </source>
</evidence>
<protein>
    <submittedName>
        <fullName evidence="7">GMC family oxidoreductase</fullName>
    </submittedName>
</protein>
<dbReference type="InterPro" id="IPR036188">
    <property type="entry name" value="FAD/NAD-bd_sf"/>
</dbReference>
<keyword evidence="3" id="KW-0285">Flavoprotein</keyword>
<evidence type="ECO:0000259" key="6">
    <source>
        <dbReference type="Pfam" id="PF05199"/>
    </source>
</evidence>
<comment type="cofactor">
    <cofactor evidence="1">
        <name>FAD</name>
        <dbReference type="ChEBI" id="CHEBI:57692"/>
    </cofactor>
</comment>
<dbReference type="EMBL" id="JACZZA010000011">
    <property type="protein sequence ID" value="MBE1161954.1"/>
    <property type="molecule type" value="Genomic_DNA"/>
</dbReference>
<accession>A0ABR9GD45</accession>
<dbReference type="PANTHER" id="PTHR42784:SF1">
    <property type="entry name" value="PYRANOSE 2-OXIDASE"/>
    <property type="match status" value="1"/>
</dbReference>
<keyword evidence="5" id="KW-0560">Oxidoreductase</keyword>
<dbReference type="PANTHER" id="PTHR42784">
    <property type="entry name" value="PYRANOSE 2-OXIDASE"/>
    <property type="match status" value="1"/>
</dbReference>
<evidence type="ECO:0000313" key="7">
    <source>
        <dbReference type="EMBL" id="MBE1161954.1"/>
    </source>
</evidence>
<dbReference type="SUPFAM" id="SSF51905">
    <property type="entry name" value="FAD/NAD(P)-binding domain"/>
    <property type="match status" value="1"/>
</dbReference>
<keyword evidence="8" id="KW-1185">Reference proteome</keyword>